<gene>
    <name evidence="2" type="ORF">UX70_C0001G0641</name>
</gene>
<organism evidence="2 3">
    <name type="scientific">Candidatus Wolfebacteria bacterium GW2011_GWB1_47_1</name>
    <dbReference type="NCBI Taxonomy" id="1619007"/>
    <lineage>
        <taxon>Bacteria</taxon>
        <taxon>Candidatus Wolfeibacteriota</taxon>
    </lineage>
</organism>
<sequence length="407" mass="42346">MTFIIKKISSAFLVLLVIVGVVAPSATALAATFNNDSRDYATLQVSNYTRNPGSSANWSNSVSANEGEVVSFLVYYHNTASDTANNTRIRVKLPSGMFTNSSIQGDVWANNESAVAGTASVSLSSNQTLTFIPGSVVWYPNQSTVSQTLPNGQNGSEIVSSNGLIIGDIASGWDAQGYIVFRAQVSSTPTGSLATVTTQSASSLAQRSATISALIDANGANTSTWFEYGTAPSFGSITAEQTIGSSASGSNITAYLTNLSPNTTYHYRAVARNAHGIAHGVTLQFSTLVAGAQATAVTNGTNDITGSSATITGAVNPNNANTAVWFEYGTSALFGRVDGSRSIGSGSASVELTFLLTGLTPRTLYYYRVVAQNSYGTTYGSTIYFTTKADGPVPPVVNGPSIMPSSY</sequence>
<keyword evidence="1" id="KW-0732">Signal</keyword>
<feature type="signal peptide" evidence="1">
    <location>
        <begin position="1"/>
        <end position="30"/>
    </location>
</feature>
<evidence type="ECO:0008006" key="4">
    <source>
        <dbReference type="Google" id="ProtNLM"/>
    </source>
</evidence>
<name>A0A0G4AUF4_9BACT</name>
<dbReference type="InterPro" id="IPR013783">
    <property type="entry name" value="Ig-like_fold"/>
</dbReference>
<dbReference type="Proteomes" id="UP000035656">
    <property type="component" value="Chromosome"/>
</dbReference>
<proteinExistence type="predicted"/>
<feature type="chain" id="PRO_5005186502" description="Fibronectin type III domain-containing protein" evidence="1">
    <location>
        <begin position="31"/>
        <end position="407"/>
    </location>
</feature>
<accession>A0A0G4AUF4</accession>
<dbReference type="KEGG" id="pwo:UX70_C0001G0641"/>
<evidence type="ECO:0000313" key="2">
    <source>
        <dbReference type="EMBL" id="AKM78352.1"/>
    </source>
</evidence>
<dbReference type="AlphaFoldDB" id="A0A0G4AUF4"/>
<protein>
    <recommendedName>
        <fullName evidence="4">Fibronectin type III domain-containing protein</fullName>
    </recommendedName>
</protein>
<dbReference type="Gene3D" id="2.60.40.10">
    <property type="entry name" value="Immunoglobulins"/>
    <property type="match status" value="1"/>
</dbReference>
<evidence type="ECO:0000256" key="1">
    <source>
        <dbReference type="SAM" id="SignalP"/>
    </source>
</evidence>
<dbReference type="SUPFAM" id="SSF49265">
    <property type="entry name" value="Fibronectin type III"/>
    <property type="match status" value="1"/>
</dbReference>
<evidence type="ECO:0000313" key="3">
    <source>
        <dbReference type="Proteomes" id="UP000035656"/>
    </source>
</evidence>
<dbReference type="STRING" id="1619007.UX70_C0001G0641"/>
<dbReference type="InterPro" id="IPR036116">
    <property type="entry name" value="FN3_sf"/>
</dbReference>
<dbReference type="EMBL" id="CP011209">
    <property type="protein sequence ID" value="AKM78352.1"/>
    <property type="molecule type" value="Genomic_DNA"/>
</dbReference>
<reference evidence="2 3" key="1">
    <citation type="journal article" date="2015" name="Nature">
        <title>rRNA introns, odd ribosomes, and small enigmatic genomes across a large radiation of phyla.</title>
        <authorList>
            <person name="Brown C.T."/>
            <person name="Hug L.A."/>
            <person name="Thomas B.C."/>
            <person name="Sharon I."/>
            <person name="Castelle C.J."/>
            <person name="Singh A."/>
            <person name="Wilkins M.J."/>
            <person name="Williams K.H."/>
            <person name="Banfield J.F."/>
        </authorList>
    </citation>
    <scope>NUCLEOTIDE SEQUENCE [LARGE SCALE GENOMIC DNA]</scope>
</reference>